<dbReference type="PATRIC" id="fig|270351.10.peg.6537"/>
<reference evidence="1 2" key="1">
    <citation type="journal article" date="2015" name="Genome Announc.">
        <title>Complete Genome Sequence of Methylobacterium aquaticum Strain 22A, Isolated from Racomitrium japonicum Moss.</title>
        <authorList>
            <person name="Tani A."/>
            <person name="Ogura Y."/>
            <person name="Hayashi T."/>
            <person name="Kimbara K."/>
        </authorList>
    </citation>
    <scope>NUCLEOTIDE SEQUENCE [LARGE SCALE GENOMIC DNA]</scope>
    <source>
        <strain evidence="1 2">MA-22A</strain>
        <plasmid evidence="2">Plasmid pMaq22A_1p DNA</plasmid>
    </source>
</reference>
<proteinExistence type="predicted"/>
<reference evidence="2" key="2">
    <citation type="submission" date="2015-01" db="EMBL/GenBank/DDBJ databases">
        <title>Complete genome sequence of Methylobacterium aquaticum strain 22A.</title>
        <authorList>
            <person name="Tani A."/>
            <person name="Ogura Y."/>
            <person name="Hayashi T."/>
        </authorList>
    </citation>
    <scope>NUCLEOTIDE SEQUENCE [LARGE SCALE GENOMIC DNA]</scope>
    <source>
        <strain evidence="2">MA-22A</strain>
        <plasmid evidence="2">Plasmid pMaq22A_1p DNA</plasmid>
    </source>
</reference>
<geneLocation type="plasmid" evidence="2">
    <name>pMaq22A_1p DNA</name>
</geneLocation>
<dbReference type="EMBL" id="AP014705">
    <property type="protein sequence ID" value="BAQ49463.1"/>
    <property type="molecule type" value="Genomic_DNA"/>
</dbReference>
<protein>
    <submittedName>
        <fullName evidence="1">Uncharacterized protein</fullName>
    </submittedName>
</protein>
<keyword evidence="1" id="KW-0614">Plasmid</keyword>
<evidence type="ECO:0000313" key="1">
    <source>
        <dbReference type="EMBL" id="BAQ49463.1"/>
    </source>
</evidence>
<sequence>MSRSDDLLTLLGRVSLAERSDRYLDNAIHDALGLAGGATGWASGHYTTSLDAAKWVVATVLPGFWHSTTTCWRTADADVAPDFTGPHGDDLLAAGWSLEEHDAVTFSAVVAPGGPIHAECLALIAATLKALIAREGLTPPSPEVLAERRAALAALKAAPPARSALIAQEVEHGR</sequence>
<dbReference type="AlphaFoldDB" id="A0A0C6FM46"/>
<dbReference type="RefSeq" id="WP_145984744.1">
    <property type="nucleotide sequence ID" value="NZ_AP014705.1"/>
</dbReference>
<evidence type="ECO:0000313" key="2">
    <source>
        <dbReference type="Proteomes" id="UP000061432"/>
    </source>
</evidence>
<gene>
    <name evidence="1" type="ORF">Maq22A_1p36265</name>
</gene>
<dbReference type="Proteomes" id="UP000061432">
    <property type="component" value="Plasmid pMaq22A_1p"/>
</dbReference>
<name>A0A0C6FM46_9HYPH</name>
<dbReference type="KEGG" id="maqu:Maq22A_1p36265"/>
<accession>A0A0C6FM46</accession>
<organism evidence="1 2">
    <name type="scientific">Methylobacterium aquaticum</name>
    <dbReference type="NCBI Taxonomy" id="270351"/>
    <lineage>
        <taxon>Bacteria</taxon>
        <taxon>Pseudomonadati</taxon>
        <taxon>Pseudomonadota</taxon>
        <taxon>Alphaproteobacteria</taxon>
        <taxon>Hyphomicrobiales</taxon>
        <taxon>Methylobacteriaceae</taxon>
        <taxon>Methylobacterium</taxon>
    </lineage>
</organism>